<dbReference type="EMBL" id="JBFOLJ010000012">
    <property type="protein sequence ID" value="KAL2489861.1"/>
    <property type="molecule type" value="Genomic_DNA"/>
</dbReference>
<name>A0ABD1RN83_9LAMI</name>
<keyword evidence="4" id="KW-1185">Reference proteome</keyword>
<sequence>MSRFHICSVLQILKSNYLLHLLTIESHCKKMASQDTTRSRRNNKNKFGANITGNLHRRSAGASVIGYMAALKLVILSIFLSLILTHIKVDAGADASISAVDDEVQILKSDGHDSVLLEQLGTKIRALESHIKEKTQEVKDKDEVIAAKEKTIKEKSDSIMSLQSEITSLRKRGRSNSEERVGRAHAQAGELEKQVEKLKIEIETKNKEKEVLEARATDAERKAFELNSKADNLQKIIDGQKTKLRKTERALKIAEEEMMKAKFETTSKTKELMEVHGAWLPPWLAVHLIHYQSILEKNWKVHGKPALDMALQKGAKKKAQVEEWAAPHVETLKTKWVPAIKEQWVVITTKAEPHVQMLKTKTLGIYEVSKNTITPHIIKFQELADPYFQELMKVSRPYIDRVATATGPHVDKIHTALKPYMQEVVHTSGKFLESATTYHQQVQDTVQEKLKSHELTRPLATRELVWFAASAVLALPIIILFKICSAVFCKKVNMPVQNGNSNHSRRKSKRGHPDKRDCSFPAGFETLRAGSVIKSIVDLQAFASSIFVCEKENEK</sequence>
<keyword evidence="2" id="KW-1133">Transmembrane helix</keyword>
<feature type="transmembrane region" description="Helical" evidence="2">
    <location>
        <begin position="64"/>
        <end position="84"/>
    </location>
</feature>
<proteinExistence type="predicted"/>
<reference evidence="4" key="1">
    <citation type="submission" date="2024-07" db="EMBL/GenBank/DDBJ databases">
        <title>Two chromosome-level genome assemblies of Korean endemic species Abeliophyllum distichum and Forsythia ovata (Oleaceae).</title>
        <authorList>
            <person name="Jang H."/>
        </authorList>
    </citation>
    <scope>NUCLEOTIDE SEQUENCE [LARGE SCALE GENOMIC DNA]</scope>
</reference>
<dbReference type="SUPFAM" id="SSF58113">
    <property type="entry name" value="Apolipoprotein A-I"/>
    <property type="match status" value="1"/>
</dbReference>
<dbReference type="Gene3D" id="1.20.5.170">
    <property type="match status" value="1"/>
</dbReference>
<feature type="region of interest" description="Disordered" evidence="1">
    <location>
        <begin position="168"/>
        <end position="187"/>
    </location>
</feature>
<gene>
    <name evidence="3" type="ORF">Fot_43153</name>
</gene>
<keyword evidence="2" id="KW-0472">Membrane</keyword>
<dbReference type="Proteomes" id="UP001604277">
    <property type="component" value="Unassembled WGS sequence"/>
</dbReference>
<evidence type="ECO:0000313" key="4">
    <source>
        <dbReference type="Proteomes" id="UP001604277"/>
    </source>
</evidence>
<organism evidence="3 4">
    <name type="scientific">Forsythia ovata</name>
    <dbReference type="NCBI Taxonomy" id="205694"/>
    <lineage>
        <taxon>Eukaryota</taxon>
        <taxon>Viridiplantae</taxon>
        <taxon>Streptophyta</taxon>
        <taxon>Embryophyta</taxon>
        <taxon>Tracheophyta</taxon>
        <taxon>Spermatophyta</taxon>
        <taxon>Magnoliopsida</taxon>
        <taxon>eudicotyledons</taxon>
        <taxon>Gunneridae</taxon>
        <taxon>Pentapetalae</taxon>
        <taxon>asterids</taxon>
        <taxon>lamiids</taxon>
        <taxon>Lamiales</taxon>
        <taxon>Oleaceae</taxon>
        <taxon>Forsythieae</taxon>
        <taxon>Forsythia</taxon>
    </lineage>
</organism>
<feature type="region of interest" description="Disordered" evidence="1">
    <location>
        <begin position="498"/>
        <end position="517"/>
    </location>
</feature>
<feature type="transmembrane region" description="Helical" evidence="2">
    <location>
        <begin position="464"/>
        <end position="488"/>
    </location>
</feature>
<dbReference type="Gene3D" id="1.20.5.1230">
    <property type="entry name" value="Apolipoprotein A-I"/>
    <property type="match status" value="1"/>
</dbReference>
<comment type="caution">
    <text evidence="3">The sequence shown here is derived from an EMBL/GenBank/DDBJ whole genome shotgun (WGS) entry which is preliminary data.</text>
</comment>
<dbReference type="PANTHER" id="PTHR34360">
    <property type="entry name" value="OS08G0519400 PROTEIN"/>
    <property type="match status" value="1"/>
</dbReference>
<dbReference type="AlphaFoldDB" id="A0ABD1RN83"/>
<keyword evidence="2" id="KW-0812">Transmembrane</keyword>
<evidence type="ECO:0000313" key="3">
    <source>
        <dbReference type="EMBL" id="KAL2489861.1"/>
    </source>
</evidence>
<feature type="compositionally biased region" description="Basic residues" evidence="1">
    <location>
        <begin position="503"/>
        <end position="513"/>
    </location>
</feature>
<accession>A0ABD1RN83</accession>
<dbReference type="PANTHER" id="PTHR34360:SF1">
    <property type="entry name" value="OS08G0519400 PROTEIN"/>
    <property type="match status" value="1"/>
</dbReference>
<evidence type="ECO:0000256" key="1">
    <source>
        <dbReference type="SAM" id="MobiDB-lite"/>
    </source>
</evidence>
<protein>
    <submittedName>
        <fullName evidence="3">Myosin heavy chain-related</fullName>
    </submittedName>
</protein>
<evidence type="ECO:0000256" key="2">
    <source>
        <dbReference type="SAM" id="Phobius"/>
    </source>
</evidence>